<protein>
    <recommendedName>
        <fullName evidence="3">F-box domain-containing protein</fullName>
    </recommendedName>
</protein>
<accession>A0AAD7CZE9</accession>
<dbReference type="EMBL" id="JARKIE010000177">
    <property type="protein sequence ID" value="KAJ7671011.1"/>
    <property type="molecule type" value="Genomic_DNA"/>
</dbReference>
<keyword evidence="2" id="KW-1185">Reference proteome</keyword>
<proteinExistence type="predicted"/>
<reference evidence="1" key="1">
    <citation type="submission" date="2023-03" db="EMBL/GenBank/DDBJ databases">
        <title>Massive genome expansion in bonnet fungi (Mycena s.s.) driven by repeated elements and novel gene families across ecological guilds.</title>
        <authorList>
            <consortium name="Lawrence Berkeley National Laboratory"/>
            <person name="Harder C.B."/>
            <person name="Miyauchi S."/>
            <person name="Viragh M."/>
            <person name="Kuo A."/>
            <person name="Thoen E."/>
            <person name="Andreopoulos B."/>
            <person name="Lu D."/>
            <person name="Skrede I."/>
            <person name="Drula E."/>
            <person name="Henrissat B."/>
            <person name="Morin E."/>
            <person name="Kohler A."/>
            <person name="Barry K."/>
            <person name="LaButti K."/>
            <person name="Morin E."/>
            <person name="Salamov A."/>
            <person name="Lipzen A."/>
            <person name="Mereny Z."/>
            <person name="Hegedus B."/>
            <person name="Baldrian P."/>
            <person name="Stursova M."/>
            <person name="Weitz H."/>
            <person name="Taylor A."/>
            <person name="Grigoriev I.V."/>
            <person name="Nagy L.G."/>
            <person name="Martin F."/>
            <person name="Kauserud H."/>
        </authorList>
    </citation>
    <scope>NUCLEOTIDE SEQUENCE</scope>
    <source>
        <strain evidence="1">CBHHK067</strain>
    </source>
</reference>
<comment type="caution">
    <text evidence="1">The sequence shown here is derived from an EMBL/GenBank/DDBJ whole genome shotgun (WGS) entry which is preliminary data.</text>
</comment>
<organism evidence="1 2">
    <name type="scientific">Mycena rosella</name>
    <name type="common">Pink bonnet</name>
    <name type="synonym">Agaricus rosellus</name>
    <dbReference type="NCBI Taxonomy" id="1033263"/>
    <lineage>
        <taxon>Eukaryota</taxon>
        <taxon>Fungi</taxon>
        <taxon>Dikarya</taxon>
        <taxon>Basidiomycota</taxon>
        <taxon>Agaricomycotina</taxon>
        <taxon>Agaricomycetes</taxon>
        <taxon>Agaricomycetidae</taxon>
        <taxon>Agaricales</taxon>
        <taxon>Marasmiineae</taxon>
        <taxon>Mycenaceae</taxon>
        <taxon>Mycena</taxon>
    </lineage>
</organism>
<evidence type="ECO:0000313" key="1">
    <source>
        <dbReference type="EMBL" id="KAJ7671011.1"/>
    </source>
</evidence>
<dbReference type="Proteomes" id="UP001221757">
    <property type="component" value="Unassembled WGS sequence"/>
</dbReference>
<name>A0AAD7CZE9_MYCRO</name>
<sequence>MPPEQHNLPLSNKSGPVFVLPFEIISEIFLHCLPDNHTIPDTSQPPLLLGRICSMWRDVALATPKLWASLSIHCTDTADVRLADLWLSRARGYPLRIEVDDHEGEESPNREILLETICRYSAQWQEVTLSVPLDALSRLRLEGPLPRLERLVIGSEASVSPIQLVTAFSDAPLLREVHLSLDDVGSVQPRSIVLPWAQLTSFTGHLLSAEECLYVLREASSLTECNLYHFIDGHPGFTMSLPLVLPLITKLRLEGSVEQNLVDVLQYLTLPALEFLELRTAPPSTENPATNPLLLGTLITFLPRSSCPLLEFRLITSRTLHTVLFQCLSAMPTLKVLDITWFSTSHHVHNTILQQLHTPSALLPHLQSLSVHYTTPPVLPYDDELIAMLFSRSNRNDTAGAARLERFSLSWNGFHLPYPDAQTLDRFKALLGRGMQIHLGPLDAPWI</sequence>
<evidence type="ECO:0008006" key="3">
    <source>
        <dbReference type="Google" id="ProtNLM"/>
    </source>
</evidence>
<gene>
    <name evidence="1" type="ORF">B0H17DRAFT_197270</name>
</gene>
<dbReference type="AlphaFoldDB" id="A0AAD7CZE9"/>
<evidence type="ECO:0000313" key="2">
    <source>
        <dbReference type="Proteomes" id="UP001221757"/>
    </source>
</evidence>